<dbReference type="CDD" id="cd01408">
    <property type="entry name" value="SIRT1"/>
    <property type="match status" value="1"/>
</dbReference>
<dbReference type="GO" id="GO:0070403">
    <property type="term" value="F:NAD+ binding"/>
    <property type="evidence" value="ECO:0007669"/>
    <property type="project" value="InterPro"/>
</dbReference>
<dbReference type="EMBL" id="OV651815">
    <property type="protein sequence ID" value="CAH1108153.1"/>
    <property type="molecule type" value="Genomic_DNA"/>
</dbReference>
<evidence type="ECO:0000259" key="12">
    <source>
        <dbReference type="PROSITE" id="PS50305"/>
    </source>
</evidence>
<sequence length="707" mass="78080">MDSYPDVQEHESCAKRIKLDLSESNIGELCKGEGFSCFSTSSTGPIDISEGISADCDSGYEASNLESMATPLHHTSPRTDPGDIQESLSSVSESFLRTPTHTDQQDTSQDSLEVEDDDDNASTVSELSGLSDLSGQDWKPMAGSMIWIQQQMSKGVNPREILAELGVDGGQIPEYVDDVTIWKLIINMLSEPPRRNKLRHVNTLDDVVRLMKGAQNIIVLTGAGVSVSCGIPDFRSRDGIYSRLAIDFPNLPDPQAMFDISYFSQDPRPFFKFARDIYPGKFQPSPCHRFIKLLEKHRKLLRNYTQNIDTLEKVANIDKVIECHGSFATATCTKCSHKVTCDQIRDIVLTQKIPLCEECHPGTESSVTTDDNRLNGEGTDYRELVASGIMKPDIVFFGEGLPDTFHEAMTDDKSVCDLLLVIGSSLKVRPVALIPSSLPAHVPQILINREPLTHCHFDVELLGDCDVIINHLCRLLGNKWEEGINSAQVLQHADTLLPLDDPPPPDPPTAVIAQFVCPPDTDLSTSLPCTCTNTNSTNVNNVNSSRPENCMCFNYKSINGCDDAETKIGKERHMSIDSAKDSGIGENSNFTDKYDESDENCCEEKSSSFCLEICNEPSASTSSAAPESADELRRSTSDLRGYWQPKVKKSLAERLPQNSFHLVPPSRYIFPGAEVYYDPDEKLHYEGDTSNSDDSESESECGSQNDS</sequence>
<keyword evidence="9" id="KW-0539">Nucleus</keyword>
<reference evidence="13" key="1">
    <citation type="submission" date="2022-01" db="EMBL/GenBank/DDBJ databases">
        <authorList>
            <person name="King R."/>
        </authorList>
    </citation>
    <scope>NUCLEOTIDE SEQUENCE</scope>
</reference>
<dbReference type="GO" id="GO:0017136">
    <property type="term" value="F:histone deacetylase activity, NAD-dependent"/>
    <property type="evidence" value="ECO:0007669"/>
    <property type="project" value="TreeGrafter"/>
</dbReference>
<evidence type="ECO:0000313" key="13">
    <source>
        <dbReference type="EMBL" id="CAH1108153.1"/>
    </source>
</evidence>
<evidence type="ECO:0000256" key="1">
    <source>
        <dbReference type="ARBA" id="ARBA00001947"/>
    </source>
</evidence>
<dbReference type="Proteomes" id="UP001153636">
    <property type="component" value="Chromosome 3"/>
</dbReference>
<feature type="region of interest" description="Disordered" evidence="11">
    <location>
        <begin position="96"/>
        <end position="136"/>
    </location>
</feature>
<dbReference type="AlphaFoldDB" id="A0A9P0GCD9"/>
<keyword evidence="5" id="KW-0808">Transferase</keyword>
<dbReference type="Gene3D" id="3.30.1600.10">
    <property type="entry name" value="SIR2/SIRT2 'Small Domain"/>
    <property type="match status" value="1"/>
</dbReference>
<evidence type="ECO:0000256" key="7">
    <source>
        <dbReference type="ARBA" id="ARBA00022833"/>
    </source>
</evidence>
<dbReference type="GO" id="GO:0005654">
    <property type="term" value="C:nucleoplasm"/>
    <property type="evidence" value="ECO:0007669"/>
    <property type="project" value="TreeGrafter"/>
</dbReference>
<evidence type="ECO:0000256" key="11">
    <source>
        <dbReference type="SAM" id="MobiDB-lite"/>
    </source>
</evidence>
<dbReference type="OrthoDB" id="424302at2759"/>
<dbReference type="PANTHER" id="PTHR11085:SF9">
    <property type="entry name" value="NAD-DEPENDENT PROTEIN DEACETYLASE SIRTUIN-1"/>
    <property type="match status" value="1"/>
</dbReference>
<proteinExistence type="inferred from homology"/>
<dbReference type="PROSITE" id="PS50305">
    <property type="entry name" value="SIRTUIN"/>
    <property type="match status" value="1"/>
</dbReference>
<feature type="binding site" evidence="10">
    <location>
        <position position="332"/>
    </location>
    <ligand>
        <name>Zn(2+)</name>
        <dbReference type="ChEBI" id="CHEBI:29105"/>
    </ligand>
</feature>
<evidence type="ECO:0000256" key="5">
    <source>
        <dbReference type="ARBA" id="ARBA00022679"/>
    </source>
</evidence>
<dbReference type="InterPro" id="IPR050134">
    <property type="entry name" value="NAD-dep_sirtuin_deacylases"/>
</dbReference>
<keyword evidence="6 10" id="KW-0479">Metal-binding</keyword>
<dbReference type="GO" id="GO:0003714">
    <property type="term" value="F:transcription corepressor activity"/>
    <property type="evidence" value="ECO:0007669"/>
    <property type="project" value="TreeGrafter"/>
</dbReference>
<evidence type="ECO:0000256" key="10">
    <source>
        <dbReference type="PROSITE-ProRule" id="PRU00236"/>
    </source>
</evidence>
<keyword evidence="14" id="KW-1185">Reference proteome</keyword>
<dbReference type="InterPro" id="IPR029035">
    <property type="entry name" value="DHS-like_NAD/FAD-binding_dom"/>
</dbReference>
<comment type="similarity">
    <text evidence="3">Belongs to the sirtuin family. Class I subfamily.</text>
</comment>
<dbReference type="InterPro" id="IPR026590">
    <property type="entry name" value="Ssirtuin_cat_dom"/>
</dbReference>
<organism evidence="13 14">
    <name type="scientific">Psylliodes chrysocephalus</name>
    <dbReference type="NCBI Taxonomy" id="3402493"/>
    <lineage>
        <taxon>Eukaryota</taxon>
        <taxon>Metazoa</taxon>
        <taxon>Ecdysozoa</taxon>
        <taxon>Arthropoda</taxon>
        <taxon>Hexapoda</taxon>
        <taxon>Insecta</taxon>
        <taxon>Pterygota</taxon>
        <taxon>Neoptera</taxon>
        <taxon>Endopterygota</taxon>
        <taxon>Coleoptera</taxon>
        <taxon>Polyphaga</taxon>
        <taxon>Cucujiformia</taxon>
        <taxon>Chrysomeloidea</taxon>
        <taxon>Chrysomelidae</taxon>
        <taxon>Galerucinae</taxon>
        <taxon>Alticini</taxon>
        <taxon>Psylliodes</taxon>
    </lineage>
</organism>
<feature type="binding site" evidence="10">
    <location>
        <position position="359"/>
    </location>
    <ligand>
        <name>Zn(2+)</name>
        <dbReference type="ChEBI" id="CHEBI:29105"/>
    </ligand>
</feature>
<dbReference type="GO" id="GO:0046872">
    <property type="term" value="F:metal ion binding"/>
    <property type="evidence" value="ECO:0007669"/>
    <property type="project" value="UniProtKB-KW"/>
</dbReference>
<evidence type="ECO:0000256" key="9">
    <source>
        <dbReference type="ARBA" id="ARBA00023242"/>
    </source>
</evidence>
<comment type="subcellular location">
    <subcellularLocation>
        <location evidence="2">Nucleus</location>
    </subcellularLocation>
</comment>
<comment type="cofactor">
    <cofactor evidence="1">
        <name>Zn(2+)</name>
        <dbReference type="ChEBI" id="CHEBI:29105"/>
    </cofactor>
</comment>
<dbReference type="EC" id="2.3.1.286" evidence="4"/>
<dbReference type="FunFam" id="3.30.1600.10:FF:000013">
    <property type="entry name" value="NAD-dependent protein deacetylase sirtuin-1"/>
    <property type="match status" value="1"/>
</dbReference>
<keyword evidence="8" id="KW-0520">NAD</keyword>
<feature type="compositionally biased region" description="Polar residues" evidence="11">
    <location>
        <begin position="121"/>
        <end position="134"/>
    </location>
</feature>
<keyword evidence="7 10" id="KW-0862">Zinc</keyword>
<dbReference type="Gene3D" id="3.40.50.1220">
    <property type="entry name" value="TPP-binding domain"/>
    <property type="match status" value="1"/>
</dbReference>
<evidence type="ECO:0000256" key="6">
    <source>
        <dbReference type="ARBA" id="ARBA00022723"/>
    </source>
</evidence>
<feature type="domain" description="Deacetylase sirtuin-type" evidence="12">
    <location>
        <begin position="197"/>
        <end position="479"/>
    </location>
</feature>
<feature type="region of interest" description="Disordered" evidence="11">
    <location>
        <begin position="680"/>
        <end position="707"/>
    </location>
</feature>
<feature type="binding site" evidence="10">
    <location>
        <position position="335"/>
    </location>
    <ligand>
        <name>Zn(2+)</name>
        <dbReference type="ChEBI" id="CHEBI:29105"/>
    </ligand>
</feature>
<dbReference type="GO" id="GO:0002039">
    <property type="term" value="F:p53 binding"/>
    <property type="evidence" value="ECO:0007669"/>
    <property type="project" value="TreeGrafter"/>
</dbReference>
<protein>
    <recommendedName>
        <fullName evidence="4">protein acetyllysine N-acetyltransferase</fullName>
        <ecNumber evidence="4">2.3.1.286</ecNumber>
    </recommendedName>
</protein>
<dbReference type="Pfam" id="PF02146">
    <property type="entry name" value="SIR2"/>
    <property type="match status" value="1"/>
</dbReference>
<evidence type="ECO:0000256" key="2">
    <source>
        <dbReference type="ARBA" id="ARBA00004123"/>
    </source>
</evidence>
<dbReference type="GO" id="GO:0033553">
    <property type="term" value="C:rDNA heterochromatin"/>
    <property type="evidence" value="ECO:0007669"/>
    <property type="project" value="TreeGrafter"/>
</dbReference>
<evidence type="ECO:0000256" key="4">
    <source>
        <dbReference type="ARBA" id="ARBA00012928"/>
    </source>
</evidence>
<accession>A0A9P0GCD9</accession>
<dbReference type="InterPro" id="IPR003000">
    <property type="entry name" value="Sirtuin"/>
</dbReference>
<evidence type="ECO:0000313" key="14">
    <source>
        <dbReference type="Proteomes" id="UP001153636"/>
    </source>
</evidence>
<feature type="binding site" evidence="10">
    <location>
        <position position="356"/>
    </location>
    <ligand>
        <name>Zn(2+)</name>
        <dbReference type="ChEBI" id="CHEBI:29105"/>
    </ligand>
</feature>
<feature type="active site" description="Proton acceptor" evidence="10">
    <location>
        <position position="324"/>
    </location>
</feature>
<name>A0A9P0GCD9_9CUCU</name>
<dbReference type="PANTHER" id="PTHR11085">
    <property type="entry name" value="NAD-DEPENDENT PROTEIN DEACYLASE SIRTUIN-5, MITOCHONDRIAL-RELATED"/>
    <property type="match status" value="1"/>
</dbReference>
<gene>
    <name evidence="13" type="ORF">PSYICH_LOCUS9053</name>
</gene>
<evidence type="ECO:0000256" key="8">
    <source>
        <dbReference type="ARBA" id="ARBA00023027"/>
    </source>
</evidence>
<evidence type="ECO:0000256" key="3">
    <source>
        <dbReference type="ARBA" id="ARBA00006924"/>
    </source>
</evidence>
<feature type="compositionally biased region" description="Polar residues" evidence="11">
    <location>
        <begin position="96"/>
        <end position="111"/>
    </location>
</feature>
<dbReference type="InterPro" id="IPR026591">
    <property type="entry name" value="Sirtuin_cat_small_dom_sf"/>
</dbReference>
<dbReference type="SUPFAM" id="SSF52467">
    <property type="entry name" value="DHS-like NAD/FAD-binding domain"/>
    <property type="match status" value="1"/>
</dbReference>
<dbReference type="GO" id="GO:0005637">
    <property type="term" value="C:nuclear inner membrane"/>
    <property type="evidence" value="ECO:0007669"/>
    <property type="project" value="TreeGrafter"/>
</dbReference>